<accession>A0A231H3N9</accession>
<keyword evidence="6 7" id="KW-0961">Cell wall biogenesis/degradation</keyword>
<dbReference type="GO" id="GO:0008932">
    <property type="term" value="F:lytic endotransglycosylase activity"/>
    <property type="evidence" value="ECO:0007669"/>
    <property type="project" value="UniProtKB-UniRule"/>
</dbReference>
<gene>
    <name evidence="7" type="primary">mltG</name>
    <name evidence="9" type="ORF">B7C42_04401</name>
</gene>
<evidence type="ECO:0000313" key="10">
    <source>
        <dbReference type="Proteomes" id="UP000215506"/>
    </source>
</evidence>
<dbReference type="GO" id="GO:0009252">
    <property type="term" value="P:peptidoglycan biosynthetic process"/>
    <property type="evidence" value="ECO:0007669"/>
    <property type="project" value="UniProtKB-UniRule"/>
</dbReference>
<dbReference type="Gene3D" id="3.30.1490.480">
    <property type="entry name" value="Endolytic murein transglycosylase"/>
    <property type="match status" value="1"/>
</dbReference>
<dbReference type="Proteomes" id="UP000215506">
    <property type="component" value="Unassembled WGS sequence"/>
</dbReference>
<feature type="compositionally biased region" description="Acidic residues" evidence="8">
    <location>
        <begin position="84"/>
        <end position="95"/>
    </location>
</feature>
<comment type="catalytic activity">
    <reaction evidence="7">
        <text>a peptidoglycan chain = a peptidoglycan chain with N-acetyl-1,6-anhydromuramyl-[peptide] at the reducing end + a peptidoglycan chain with N-acetylglucosamine at the non-reducing end.</text>
        <dbReference type="EC" id="4.2.2.29"/>
    </reaction>
</comment>
<evidence type="ECO:0000256" key="4">
    <source>
        <dbReference type="ARBA" id="ARBA00023136"/>
    </source>
</evidence>
<evidence type="ECO:0000256" key="3">
    <source>
        <dbReference type="ARBA" id="ARBA00022989"/>
    </source>
</evidence>
<dbReference type="HAMAP" id="MF_02065">
    <property type="entry name" value="MltG"/>
    <property type="match status" value="1"/>
</dbReference>
<evidence type="ECO:0000256" key="8">
    <source>
        <dbReference type="SAM" id="MobiDB-lite"/>
    </source>
</evidence>
<dbReference type="EC" id="4.2.2.29" evidence="7"/>
<keyword evidence="10" id="KW-1185">Reference proteome</keyword>
<dbReference type="PANTHER" id="PTHR30518:SF2">
    <property type="entry name" value="ENDOLYTIC MUREIN TRANSGLYCOSYLASE"/>
    <property type="match status" value="1"/>
</dbReference>
<dbReference type="GO" id="GO:0005886">
    <property type="term" value="C:plasma membrane"/>
    <property type="evidence" value="ECO:0007669"/>
    <property type="project" value="UniProtKB-SubCell"/>
</dbReference>
<comment type="function">
    <text evidence="7">Functions as a peptidoglycan terminase that cleaves nascent peptidoglycan strands endolytically to terminate their elongation.</text>
</comment>
<name>A0A231H3N9_9NOCA</name>
<proteinExistence type="inferred from homology"/>
<organism evidence="9 10">
    <name type="scientific">Nocardia cerradoensis</name>
    <dbReference type="NCBI Taxonomy" id="85688"/>
    <lineage>
        <taxon>Bacteria</taxon>
        <taxon>Bacillati</taxon>
        <taxon>Actinomycetota</taxon>
        <taxon>Actinomycetes</taxon>
        <taxon>Mycobacteriales</taxon>
        <taxon>Nocardiaceae</taxon>
        <taxon>Nocardia</taxon>
    </lineage>
</organism>
<feature type="transmembrane region" description="Helical" evidence="7">
    <location>
        <begin position="203"/>
        <end position="223"/>
    </location>
</feature>
<sequence>MSDRWSRAGERSRRRADEQQRRYRRGGAHRSVTDEWDDYEDDDTAVIPRYVDEDESAAHYADPAAGYDARYDHELAGAGYPDPDYADPDYADDYAEPGYERTGRSGHRYRRDEYDSETDIEPIADEEPEPAPAARRGTRASAASLREAQRGSRRGATAPSAAARKARGGVGRPARSGSSGGRGRRTRVASRKAAERQRRRRNLVVLGCVFVVLFVVAGGYAGYKFIRSMGGPEDFDGSPGPLAVVQVHTGDTAEQIAQTMVEKGVVRSSGAFYQAAMRNSGITSVQPGYYAVPTHSKGTDAVAALLKKTSRVGNVVVSEGRRLHDSTDVNTGARNEGIYRKIADASCVGTGADKKCVTYEQLDAAGATADATALGVPGWAVDAVRKVPDRTRQLEGMIAAGAWDFDPSGTPEQILAQLVSESAAGYETTGLLQSGATNKLNPYQTLIAASLVEREALPQDMTKVARVIVNRLAVDQPLQLDSTVNYTLDRTEVATTDADRARKTPWNTYAMPGLPATPISSPSLDALRAVESPAPGPWLYFVTVDKQGTTMFTESYSEHLRNIQRAQQSGILDSGR</sequence>
<evidence type="ECO:0000256" key="2">
    <source>
        <dbReference type="ARBA" id="ARBA00022692"/>
    </source>
</evidence>
<dbReference type="GO" id="GO:0071555">
    <property type="term" value="P:cell wall organization"/>
    <property type="evidence" value="ECO:0007669"/>
    <property type="project" value="UniProtKB-KW"/>
</dbReference>
<feature type="compositionally biased region" description="Acidic residues" evidence="8">
    <location>
        <begin position="114"/>
        <end position="129"/>
    </location>
</feature>
<evidence type="ECO:0000256" key="1">
    <source>
        <dbReference type="ARBA" id="ARBA00022475"/>
    </source>
</evidence>
<keyword evidence="2 7" id="KW-0812">Transmembrane</keyword>
<feature type="compositionally biased region" description="Low complexity" evidence="8">
    <location>
        <begin position="154"/>
        <end position="163"/>
    </location>
</feature>
<dbReference type="EMBL" id="NGAF01000009">
    <property type="protein sequence ID" value="OXR43533.1"/>
    <property type="molecule type" value="Genomic_DNA"/>
</dbReference>
<protein>
    <recommendedName>
        <fullName evidence="7">Endolytic murein transglycosylase</fullName>
        <ecNumber evidence="7">4.2.2.29</ecNumber>
    </recommendedName>
    <alternativeName>
        <fullName evidence="7">Peptidoglycan lytic transglycosylase</fullName>
    </alternativeName>
    <alternativeName>
        <fullName evidence="7">Peptidoglycan polymerization terminase</fullName>
    </alternativeName>
</protein>
<keyword evidence="4 7" id="KW-0472">Membrane</keyword>
<evidence type="ECO:0000256" key="6">
    <source>
        <dbReference type="ARBA" id="ARBA00023316"/>
    </source>
</evidence>
<comment type="subcellular location">
    <subcellularLocation>
        <location evidence="7">Cell membrane</location>
        <topology evidence="7">Single-pass membrane protein</topology>
    </subcellularLocation>
</comment>
<evidence type="ECO:0000313" key="9">
    <source>
        <dbReference type="EMBL" id="OXR43533.1"/>
    </source>
</evidence>
<keyword evidence="3 7" id="KW-1133">Transmembrane helix</keyword>
<dbReference type="AlphaFoldDB" id="A0A231H3N9"/>
<comment type="similarity">
    <text evidence="7">Belongs to the transglycosylase MltG family.</text>
</comment>
<dbReference type="PANTHER" id="PTHR30518">
    <property type="entry name" value="ENDOLYTIC MUREIN TRANSGLYCOSYLASE"/>
    <property type="match status" value="1"/>
</dbReference>
<dbReference type="RefSeq" id="WP_094026349.1">
    <property type="nucleotide sequence ID" value="NZ_JAAXOR010000001.1"/>
</dbReference>
<dbReference type="InterPro" id="IPR003770">
    <property type="entry name" value="MLTG-like"/>
</dbReference>
<feature type="compositionally biased region" description="Basic and acidic residues" evidence="8">
    <location>
        <begin position="1"/>
        <end position="21"/>
    </location>
</feature>
<keyword evidence="5 7" id="KW-0456">Lyase</keyword>
<evidence type="ECO:0000256" key="5">
    <source>
        <dbReference type="ARBA" id="ARBA00023239"/>
    </source>
</evidence>
<comment type="caution">
    <text evidence="9">The sequence shown here is derived from an EMBL/GenBank/DDBJ whole genome shotgun (WGS) entry which is preliminary data.</text>
</comment>
<dbReference type="Pfam" id="PF02618">
    <property type="entry name" value="YceG"/>
    <property type="match status" value="1"/>
</dbReference>
<feature type="site" description="Important for catalytic activity" evidence="7">
    <location>
        <position position="455"/>
    </location>
</feature>
<feature type="region of interest" description="Disordered" evidence="8">
    <location>
        <begin position="74"/>
        <end position="196"/>
    </location>
</feature>
<keyword evidence="1 7" id="KW-1003">Cell membrane</keyword>
<evidence type="ECO:0000256" key="7">
    <source>
        <dbReference type="HAMAP-Rule" id="MF_02065"/>
    </source>
</evidence>
<feature type="region of interest" description="Disordered" evidence="8">
    <location>
        <begin position="1"/>
        <end position="37"/>
    </location>
</feature>
<dbReference type="Gene3D" id="3.30.160.60">
    <property type="entry name" value="Classic Zinc Finger"/>
    <property type="match status" value="1"/>
</dbReference>
<reference evidence="9 10" key="1">
    <citation type="submission" date="2017-07" db="EMBL/GenBank/DDBJ databases">
        <title>First draft Genome Sequence of Nocardia cerradoensis isolated from human infection.</title>
        <authorList>
            <person name="Carrasco G."/>
        </authorList>
    </citation>
    <scope>NUCLEOTIDE SEQUENCE [LARGE SCALE GENOMIC DNA]</scope>
    <source>
        <strain evidence="9 10">CNM20130759</strain>
    </source>
</reference>